<dbReference type="InterPro" id="IPR017519">
    <property type="entry name" value="CHP03085"/>
</dbReference>
<sequence length="206" mass="22106">MTAARAERAALVETLRLSGPDAPTLCEGWVTRDITAHMVIREVRLDAAPGILLPPLAGYTERVQKGYARRDWTGLVDQLASGPPWYSPLRPLDRFVNAAEMFVHHEDVRRAVAGWTVRPLDPDLTAALRRPLPLIAKKSLGSAPARVELRTPDGSTVTTVGSGPSVTVTGEPGELLLFAFGRDEVACAFTGDDDAIAAVKASDRSA</sequence>
<dbReference type="InterPro" id="IPR017517">
    <property type="entry name" value="Maleyloyr_isom"/>
</dbReference>
<dbReference type="SUPFAM" id="SSF109854">
    <property type="entry name" value="DinB/YfiT-like putative metalloenzymes"/>
    <property type="match status" value="1"/>
</dbReference>
<gene>
    <name evidence="1" type="ORF">LX13_004348</name>
</gene>
<dbReference type="InterPro" id="IPR034660">
    <property type="entry name" value="DinB/YfiT-like"/>
</dbReference>
<evidence type="ECO:0000313" key="2">
    <source>
        <dbReference type="Proteomes" id="UP001206895"/>
    </source>
</evidence>
<reference evidence="1 2" key="1">
    <citation type="submission" date="2022-06" db="EMBL/GenBank/DDBJ databases">
        <title>Genomic Encyclopedia of Archaeal and Bacterial Type Strains, Phase II (KMG-II): from individual species to whole genera.</title>
        <authorList>
            <person name="Goeker M."/>
        </authorList>
    </citation>
    <scope>NUCLEOTIDE SEQUENCE [LARGE SCALE GENOMIC DNA]</scope>
    <source>
        <strain evidence="1 2">DSM 44693</strain>
    </source>
</reference>
<protein>
    <submittedName>
        <fullName evidence="1">TIGR03085 family protein</fullName>
    </submittedName>
</protein>
<dbReference type="NCBIfam" id="TIGR03085">
    <property type="entry name" value="TIGR03085 family metal-binding protein"/>
    <property type="match status" value="1"/>
</dbReference>
<dbReference type="RefSeq" id="WP_253663403.1">
    <property type="nucleotide sequence ID" value="NZ_BAAAJQ010000003.1"/>
</dbReference>
<proteinExistence type="predicted"/>
<dbReference type="NCBIfam" id="TIGR03083">
    <property type="entry name" value="maleylpyruvate isomerase family mycothiol-dependent enzyme"/>
    <property type="match status" value="1"/>
</dbReference>
<accession>A0ABT1HKQ6</accession>
<name>A0ABT1HKQ6_9NOCA</name>
<evidence type="ECO:0000313" key="1">
    <source>
        <dbReference type="EMBL" id="MCP2178507.1"/>
    </source>
</evidence>
<organism evidence="1 2">
    <name type="scientific">Williamsia maris</name>
    <dbReference type="NCBI Taxonomy" id="72806"/>
    <lineage>
        <taxon>Bacteria</taxon>
        <taxon>Bacillati</taxon>
        <taxon>Actinomycetota</taxon>
        <taxon>Actinomycetes</taxon>
        <taxon>Mycobacteriales</taxon>
        <taxon>Nocardiaceae</taxon>
        <taxon>Williamsia</taxon>
    </lineage>
</organism>
<keyword evidence="2" id="KW-1185">Reference proteome</keyword>
<dbReference type="Proteomes" id="UP001206895">
    <property type="component" value="Unassembled WGS sequence"/>
</dbReference>
<dbReference type="EMBL" id="JAMTCJ010000004">
    <property type="protein sequence ID" value="MCP2178507.1"/>
    <property type="molecule type" value="Genomic_DNA"/>
</dbReference>
<comment type="caution">
    <text evidence="1">The sequence shown here is derived from an EMBL/GenBank/DDBJ whole genome shotgun (WGS) entry which is preliminary data.</text>
</comment>